<feature type="compositionally biased region" description="Basic and acidic residues" evidence="5">
    <location>
        <begin position="160"/>
        <end position="172"/>
    </location>
</feature>
<feature type="compositionally biased region" description="Polar residues" evidence="5">
    <location>
        <begin position="173"/>
        <end position="182"/>
    </location>
</feature>
<feature type="compositionally biased region" description="Low complexity" evidence="5">
    <location>
        <begin position="784"/>
        <end position="798"/>
    </location>
</feature>
<evidence type="ECO:0000256" key="1">
    <source>
        <dbReference type="ARBA" id="ARBA00022723"/>
    </source>
</evidence>
<sequence length="806" mass="88548">MADDDSRQAMPSPSTSLLSATESNSQQSSYDMPHSLVMPPTNFHPMPYNGPADHMPPFTPTRTGMPGHEHWTPMNGMYAPPFPTPAGNDHYSPYGPPDGYPLTSSVLRHDVTPQAGNNYHAMQHTGRASQKRKRASGSGGGKIGSTRILRTPQRPLLQMEEERTVKRPRQDDVSVTSTAPSQLPTPPSLGRDISTVSLPTHVQPPPPNPSPPPTSESDGEPARRQSVTIARHRELGRRINLSNDQEGIQETETSTLLTLPPRKKTIPSLAIDATGHAQVATDEVLESELAWLSGPSTSTIGGSSQLRTPAMTSRASLPEEVDDTPRTKEYKVVRRLQRFSTDVKLDEPMVSTRISNVGRVALRKDAAIRFIGLLDGPEIYEETRQEEEDRWIESSKSNRTRVIIRPDWPDHEAPWALAGGRGMTRLRREALEKAELIRRYLESMSDEDSDEDREDMIPLEPNSKAEAVSTYISRAQALINQRRRKRPVIEADARSALLVSLRQRTMEYEPGGPIDCRCGDPSTSEKGKIISCDGCGSWHHLSCQGITDELSLRGYWSCPRCVHHILALQRTIMATDSGSSSSTYRERGPLAFHTRSANVALAPSPMFAMAPTTTFRTPVAREISSPRRPHRSRVLSYEHADYFTFPEDTPGNGPPSTPAPIRPNRHSTPRHDDAFDVTSTPSRHIDFNLGGPSLFSLTPLGGKGRVASGAVETPIRRSLAHGIMGSEPSEFFRELNRGSGIEGVGIGSGIGMSPQSRWPHTLMGTHTLTPSPFGHKRSLSGNAGRLSSIRSSSRSGLGMAFEEHDD</sequence>
<proteinExistence type="predicted"/>
<dbReference type="CDD" id="cd15551">
    <property type="entry name" value="PHD_PYGO"/>
    <property type="match status" value="1"/>
</dbReference>
<keyword evidence="1" id="KW-0479">Metal-binding</keyword>
<evidence type="ECO:0000256" key="2">
    <source>
        <dbReference type="ARBA" id="ARBA00022771"/>
    </source>
</evidence>
<dbReference type="STRING" id="5217.A0A4Q1BLL2"/>
<dbReference type="PROSITE" id="PS50016">
    <property type="entry name" value="ZF_PHD_2"/>
    <property type="match status" value="1"/>
</dbReference>
<dbReference type="Pfam" id="PF00628">
    <property type="entry name" value="PHD"/>
    <property type="match status" value="1"/>
</dbReference>
<keyword evidence="2 4" id="KW-0863">Zinc-finger</keyword>
<comment type="caution">
    <text evidence="7">The sequence shown here is derived from an EMBL/GenBank/DDBJ whole genome shotgun (WGS) entry which is preliminary data.</text>
</comment>
<feature type="compositionally biased region" description="Polar residues" evidence="5">
    <location>
        <begin position="9"/>
        <end position="30"/>
    </location>
</feature>
<dbReference type="InterPro" id="IPR001965">
    <property type="entry name" value="Znf_PHD"/>
</dbReference>
<dbReference type="Gene3D" id="3.30.40.10">
    <property type="entry name" value="Zinc/RING finger domain, C3HC4 (zinc finger)"/>
    <property type="match status" value="1"/>
</dbReference>
<evidence type="ECO:0000313" key="7">
    <source>
        <dbReference type="EMBL" id="RXK38689.1"/>
    </source>
</evidence>
<dbReference type="Proteomes" id="UP000289152">
    <property type="component" value="Unassembled WGS sequence"/>
</dbReference>
<keyword evidence="8" id="KW-1185">Reference proteome</keyword>
<evidence type="ECO:0000256" key="4">
    <source>
        <dbReference type="PROSITE-ProRule" id="PRU00146"/>
    </source>
</evidence>
<organism evidence="7 8">
    <name type="scientific">Tremella mesenterica</name>
    <name type="common">Jelly fungus</name>
    <dbReference type="NCBI Taxonomy" id="5217"/>
    <lineage>
        <taxon>Eukaryota</taxon>
        <taxon>Fungi</taxon>
        <taxon>Dikarya</taxon>
        <taxon>Basidiomycota</taxon>
        <taxon>Agaricomycotina</taxon>
        <taxon>Tremellomycetes</taxon>
        <taxon>Tremellales</taxon>
        <taxon>Tremellaceae</taxon>
        <taxon>Tremella</taxon>
    </lineage>
</organism>
<dbReference type="SMART" id="SM00249">
    <property type="entry name" value="PHD"/>
    <property type="match status" value="1"/>
</dbReference>
<evidence type="ECO:0000256" key="3">
    <source>
        <dbReference type="ARBA" id="ARBA00022833"/>
    </source>
</evidence>
<reference evidence="7 8" key="1">
    <citation type="submission" date="2016-06" db="EMBL/GenBank/DDBJ databases">
        <title>Evolution of pathogenesis and genome organization in the Tremellales.</title>
        <authorList>
            <person name="Cuomo C."/>
            <person name="Litvintseva A."/>
            <person name="Heitman J."/>
            <person name="Chen Y."/>
            <person name="Sun S."/>
            <person name="Springer D."/>
            <person name="Dromer F."/>
            <person name="Young S."/>
            <person name="Zeng Q."/>
            <person name="Chapman S."/>
            <person name="Gujja S."/>
            <person name="Saif S."/>
            <person name="Birren B."/>
        </authorList>
    </citation>
    <scope>NUCLEOTIDE SEQUENCE [LARGE SCALE GENOMIC DNA]</scope>
    <source>
        <strain evidence="7 8">ATCC 28783</strain>
    </source>
</reference>
<dbReference type="InterPro" id="IPR011011">
    <property type="entry name" value="Znf_FYVE_PHD"/>
</dbReference>
<evidence type="ECO:0000313" key="8">
    <source>
        <dbReference type="Proteomes" id="UP000289152"/>
    </source>
</evidence>
<evidence type="ECO:0000259" key="6">
    <source>
        <dbReference type="PROSITE" id="PS50016"/>
    </source>
</evidence>
<dbReference type="InterPro" id="IPR019787">
    <property type="entry name" value="Znf_PHD-finger"/>
</dbReference>
<dbReference type="VEuPathDB" id="FungiDB:TREMEDRAFT_63846"/>
<feature type="compositionally biased region" description="Pro residues" evidence="5">
    <location>
        <begin position="202"/>
        <end position="214"/>
    </location>
</feature>
<feature type="region of interest" description="Disordered" evidence="5">
    <location>
        <begin position="296"/>
        <end position="323"/>
    </location>
</feature>
<dbReference type="AlphaFoldDB" id="A0A4Q1BLL2"/>
<dbReference type="SUPFAM" id="SSF57903">
    <property type="entry name" value="FYVE/PHD zinc finger"/>
    <property type="match status" value="1"/>
</dbReference>
<dbReference type="PROSITE" id="PS01359">
    <property type="entry name" value="ZF_PHD_1"/>
    <property type="match status" value="1"/>
</dbReference>
<keyword evidence="3" id="KW-0862">Zinc</keyword>
<name>A0A4Q1BLL2_TREME</name>
<protein>
    <recommendedName>
        <fullName evidence="6">PHD-type domain-containing protein</fullName>
    </recommendedName>
</protein>
<accession>A0A4Q1BLL2</accession>
<feature type="compositionally biased region" description="Polar residues" evidence="5">
    <location>
        <begin position="305"/>
        <end position="315"/>
    </location>
</feature>
<dbReference type="InterPro" id="IPR019786">
    <property type="entry name" value="Zinc_finger_PHD-type_CS"/>
</dbReference>
<dbReference type="InterPro" id="IPR013083">
    <property type="entry name" value="Znf_RING/FYVE/PHD"/>
</dbReference>
<dbReference type="InParanoid" id="A0A4Q1BLL2"/>
<feature type="compositionally biased region" description="Pro residues" evidence="5">
    <location>
        <begin position="652"/>
        <end position="661"/>
    </location>
</feature>
<dbReference type="EMBL" id="SDIL01000043">
    <property type="protein sequence ID" value="RXK38689.1"/>
    <property type="molecule type" value="Genomic_DNA"/>
</dbReference>
<dbReference type="GO" id="GO:0008270">
    <property type="term" value="F:zinc ion binding"/>
    <property type="evidence" value="ECO:0007669"/>
    <property type="project" value="UniProtKB-KW"/>
</dbReference>
<feature type="region of interest" description="Disordered" evidence="5">
    <location>
        <begin position="767"/>
        <end position="806"/>
    </location>
</feature>
<dbReference type="OrthoDB" id="436852at2759"/>
<feature type="region of interest" description="Disordered" evidence="5">
    <location>
        <begin position="116"/>
        <end position="225"/>
    </location>
</feature>
<feature type="domain" description="PHD-type" evidence="6">
    <location>
        <begin position="513"/>
        <end position="564"/>
    </location>
</feature>
<feature type="region of interest" description="Disordered" evidence="5">
    <location>
        <begin position="1"/>
        <end position="36"/>
    </location>
</feature>
<feature type="region of interest" description="Disordered" evidence="5">
    <location>
        <begin position="644"/>
        <end position="672"/>
    </location>
</feature>
<evidence type="ECO:0000256" key="5">
    <source>
        <dbReference type="SAM" id="MobiDB-lite"/>
    </source>
</evidence>
<gene>
    <name evidence="7" type="ORF">M231_03999</name>
</gene>